<dbReference type="Proteomes" id="UP001610335">
    <property type="component" value="Unassembled WGS sequence"/>
</dbReference>
<feature type="domain" description="DUF3638" evidence="7">
    <location>
        <begin position="1993"/>
        <end position="2214"/>
    </location>
</feature>
<gene>
    <name evidence="10" type="ORF">BDW59DRAFT_161697</name>
</gene>
<dbReference type="SUPFAM" id="SSF52540">
    <property type="entry name" value="P-loop containing nucleoside triphosphate hydrolases"/>
    <property type="match status" value="1"/>
</dbReference>
<dbReference type="Pfam" id="PF12340">
    <property type="entry name" value="DUF3638"/>
    <property type="match status" value="1"/>
</dbReference>
<evidence type="ECO:0000313" key="10">
    <source>
        <dbReference type="EMBL" id="KAL2825471.1"/>
    </source>
</evidence>
<dbReference type="InterPro" id="IPR046541">
    <property type="entry name" value="DUF6606"/>
</dbReference>
<dbReference type="InterPro" id="IPR022099">
    <property type="entry name" value="DUF3638"/>
</dbReference>
<keyword evidence="5" id="KW-0378">Hydrolase</keyword>
<dbReference type="EMBL" id="JBFXLS010000036">
    <property type="protein sequence ID" value="KAL2825471.1"/>
    <property type="molecule type" value="Genomic_DNA"/>
</dbReference>
<evidence type="ECO:0000256" key="3">
    <source>
        <dbReference type="ARBA" id="ARBA00022670"/>
    </source>
</evidence>
<dbReference type="Pfam" id="PF12359">
    <property type="entry name" value="DUF3645"/>
    <property type="match status" value="1"/>
</dbReference>
<dbReference type="InterPro" id="IPR027417">
    <property type="entry name" value="P-loop_NTPase"/>
</dbReference>
<keyword evidence="11" id="KW-1185">Reference proteome</keyword>
<dbReference type="PANTHER" id="PTHR13367">
    <property type="entry name" value="UBIQUITIN THIOESTERASE"/>
    <property type="match status" value="1"/>
</dbReference>
<comment type="catalytic activity">
    <reaction evidence="1">
        <text>Thiol-dependent hydrolysis of ester, thioester, amide, peptide and isopeptide bonds formed by the C-terminal Gly of ubiquitin (a 76-residue protein attached to proteins as an intracellular targeting signal).</text>
        <dbReference type="EC" id="3.4.19.12"/>
    </reaction>
</comment>
<evidence type="ECO:0000259" key="9">
    <source>
        <dbReference type="Pfam" id="PF20255"/>
    </source>
</evidence>
<evidence type="ECO:0000259" key="8">
    <source>
        <dbReference type="Pfam" id="PF12359"/>
    </source>
</evidence>
<keyword evidence="3" id="KW-0645">Protease</keyword>
<protein>
    <recommendedName>
        <fullName evidence="2">ubiquitinyl hydrolase 1</fullName>
        <ecNumber evidence="2">3.4.19.12</ecNumber>
    </recommendedName>
</protein>
<evidence type="ECO:0000313" key="11">
    <source>
        <dbReference type="Proteomes" id="UP001610335"/>
    </source>
</evidence>
<reference evidence="10 11" key="1">
    <citation type="submission" date="2024-07" db="EMBL/GenBank/DDBJ databases">
        <title>Section-level genome sequencing and comparative genomics of Aspergillus sections Usti and Cavernicolus.</title>
        <authorList>
            <consortium name="Lawrence Berkeley National Laboratory"/>
            <person name="Nybo J.L."/>
            <person name="Vesth T.C."/>
            <person name="Theobald S."/>
            <person name="Frisvad J.C."/>
            <person name="Larsen T.O."/>
            <person name="Kjaerboelling I."/>
            <person name="Rothschild-Mancinelli K."/>
            <person name="Lyhne E.K."/>
            <person name="Kogle M.E."/>
            <person name="Barry K."/>
            <person name="Clum A."/>
            <person name="Na H."/>
            <person name="Ledsgaard L."/>
            <person name="Lin J."/>
            <person name="Lipzen A."/>
            <person name="Kuo A."/>
            <person name="Riley R."/>
            <person name="Mondo S."/>
            <person name="LaButti K."/>
            <person name="Haridas S."/>
            <person name="Pangalinan J."/>
            <person name="Salamov A.A."/>
            <person name="Simmons B.A."/>
            <person name="Magnuson J.K."/>
            <person name="Chen J."/>
            <person name="Drula E."/>
            <person name="Henrissat B."/>
            <person name="Wiebenga A."/>
            <person name="Lubbers R.J."/>
            <person name="Gomes A.C."/>
            <person name="Makela M.R."/>
            <person name="Stajich J."/>
            <person name="Grigoriev I.V."/>
            <person name="Mortensen U.H."/>
            <person name="De vries R.P."/>
            <person name="Baker S.E."/>
            <person name="Andersen M.R."/>
        </authorList>
    </citation>
    <scope>NUCLEOTIDE SEQUENCE [LARGE SCALE GENOMIC DNA]</scope>
    <source>
        <strain evidence="10 11">CBS 600.67</strain>
    </source>
</reference>
<name>A0ABR4ICK0_9EURO</name>
<keyword evidence="6" id="KW-0788">Thiol protease</keyword>
<feature type="domain" description="DUF3645" evidence="8">
    <location>
        <begin position="2332"/>
        <end position="2364"/>
    </location>
</feature>
<dbReference type="InterPro" id="IPR022105">
    <property type="entry name" value="DUF3645"/>
</dbReference>
<dbReference type="EC" id="3.4.19.12" evidence="2"/>
<accession>A0ABR4ICK0</accession>
<evidence type="ECO:0000256" key="2">
    <source>
        <dbReference type="ARBA" id="ARBA00012759"/>
    </source>
</evidence>
<evidence type="ECO:0000256" key="4">
    <source>
        <dbReference type="ARBA" id="ARBA00022786"/>
    </source>
</evidence>
<dbReference type="Gene3D" id="3.40.50.300">
    <property type="entry name" value="P-loop containing nucleotide triphosphate hydrolases"/>
    <property type="match status" value="1"/>
</dbReference>
<keyword evidence="4" id="KW-0833">Ubl conjugation pathway</keyword>
<sequence>MDADVFRFLYHHIVLPPKLPGEQEYNREPLERELLVFVKNTLASFIGLEKQNVRGKWKIVTMMIDLWLSIDGKGTLNQDTLKRALKDPKSHGAVALHIRAQNCGWIAYYDKERHNIIIDAFEASPTSAAVLEAPGPLVRCFPGQSIAIPATMVDDPLFCDYLAQDLCRLNLEVVREMCPKSNASRDFIEEDRDTVHPGLITEGLMIQLLAFGKHSVWKSFEKHVRDEVNFQDSKLPWRRSPLWFVLKVALQTILQRVFPDSEGLTEYKNFMLYLAAEMGSVTKGMEIPNLADVVTFLRAKIARRIYKLQGQTFDFVSRRVAEIDRAIVKQLQDLHLKGQAPDSRLIPEAFVPVRAKDLETSLTNSREFLHSAMLPTPPTNSVSLFDRSHKQRIKYDSNGLPKLEDDQLSLFDFEAWIDTQLGSISANDMPFEDLCCALAELIQDYSEFANKRYTGIPDAMSLMILVMLELWVALDKLCVSVCPLLREFCPELPKNILEPLLLPRRRQMQRAKEAEEYIQARHRDSTPDSSIFKNPGPDTFAARYFDTSAHHKELRNRIKRRANHERCKRQRVWQKLTDKHQDLLSRASDMSHDSEIDEWGAELHLDSCKKCGLEREAARLSIEVHEWPLPEDDDLAKNIVFELACPRWFAKWRDVTWKIVDDHGRPQDRVTSKTEMNLLHYPATKEFVSDCGQRLTLASTSKSWVDTHYSMQKFPVNFESIAVSNAFRFSLWDSGREVWATVRCRLPKPTIKHLCTFNVIDSSYFGLQYAVESCSHSQNKVMADQRNCYSGMTLHEMSAFGHLRCGERLQWLEMVREVASPSVAIGDDAVHKLLCQAAWELGTRSSETPLRQAHKFLEDLNFVKILLDTLEHRLGSIGTNWNEKSTLHTLVILGLRTLSLCPTSAVERATSFLRRCRKVAMDWCADLTSSLHARVGNGTDERLALLFRIGGICLLTYAVDDDYFATLLSNREDLQSLARSSIVVSQNTPQPYKDQDKDTIAMVLQTMRVLHHAERWVSDLIKEDPSGLNNAIEQTIDHLQVSSPWRFCEGDSARWARSRTIASHHGRRQELHYNILSGELLVDNEPPSRLPEGFTKHELFQRLFGSQTLSVIPSNIEGSTFTSSHRFGSYQVYFGLKDSNLVVKAETPDQILRLVPHDRLLKDFPDCLITNYAHWLDLDSGILEFRHLDQKWQHNPQNWHMFYHEAHGKPSVMKQGERVLIDIHSDFFEQIADVLQSLDAPKHILVTKAPDGTVEAKLVRLHLTFFINTQGALECREHNAVVDVNQDIGCFYNLPNKLVLLGKTGQCHRTVLIPYGAVRIAMGTIHTEISIELPETPRIKYFHYLLDPNLEILSDTSGIIGSLYQAYLHAVTTSVLPDPATKRTGTEEALRILRQARMKSSLPLDGDCVRLLELIAALTPCRQYYPLNLKVMQRVIWNRNLGQLAQHDDFRLVAQEIFNHTSQFSPFHKRKKERVPGLDRGDLHLLDRARSRHVQFHKSEFGGASAQQVRPLVYYDARDRNSRESARSCRVYEVAKLIQNWPSTLIDKEDLCSAIKGWGSIDLQIRPPHQHPYSSLLQLPKLKELWGSLYNQCRMSKRESDTYSLIAVFCMIVFGDSEVRDIRPLLAIAFSGPYPEIPNQLMQVGSSSLNLAAGKKVNKLEIRTAISNNYPLFRSNFAPYGKGLSQPEKRKITYAQKKEYEQKKSTEVETLESLLSRQWPCETLQRPPDLASWQIQSVMDCNNLFKCWNQNLRFYQFLNLVQNQLDAISIVPLPAPLPVPLLPALPARLMNPPRSAPWCPPSLHDLICSANAPHPMDMEFPRPDFHRLMSACSSIHSSTDIHFLVYALRESSNNLRQKYADNLSDSLEALEEVQIPREPINIPTERATLVNYRKQLSNHRDSLWVEIRSALTKVTDVWKAVGGATLRPSITVLSLVSFLAVDKWGLVPAAWKRTLLIFAKLIASIRQCERLITHFDTGDVNLFFREAETVGGQGWDASEIPDWLLLEIESDLTIRKRQAEVAQRMIAPESQENAVLQLNMGEGKTTVITPMIATRLSNGLQLLRIIVLKPLLRQSVNLLSQRLGGLLNRPVYHVPFSRSTRVDENTVSTLQAIYDECQRQRGILIILPEQLLSFRLVGLDLADKTPDLALESIRLEQNLQSNCRTIIDESDEVLDPKFQVIYTRGNQQNVDGESDRWCVIQYVLEEVEKQAQALRSQDKGSLDIDQHSTRYPILHFLRANAADLLLQRVVDAIQNGAIPGLSFHQWAPPIRDSALLFIRFINNTEEYEAIVREAFKNSAILKKLLVLRGLIAHRILQFALAEKRWLVDYGVHPSRCLLAVPFRAKGVPSESAEFGHADVALTLTCLSYYYGGLTEDQVRQCFSLIVKENDAGVEYQSWIARRQDQLPEDLHSFHGVNLEDTQSFKQYLYPHLQYQKGIIDFFLSRVVFPREAKEFPFKLSTSAWDIPSKLGLPLTTGFSGTNDNRYLLPMSMPQRDLPYLLHTNAMVLSQLLREENKKCVLAEDANGHQLPVTELLHLINNQDPPIKVIIDVGALILESGNQETAELWLSTVSKDRASAAIFYDEADEAMVVDRDGYIERLLASSFRERMNLCLVFLDQHHSRGVDLKIPRTYRAAVTLGPRLTKDRLVQACHRMRELGNGQSVAFFMPPEVKHNLNKSDITLTSFDVIQWVLEQTCDYLEKLQPLWAWQGMQHFRFMQAWEALITDTPKALVAKVQEPEAKTLFQLYAPWEKSPYSLDTIQELAWSNPKVKELLQTWKASNNGTTLLYEEQEREISQETQKEQQVCRPPSVEPLKHKVHSEIKHFVRHGRFASDKQEAIRPVFECLSRTSAGRFNIPATIGGPLYVSLDFFETIQQSPNILDDEFLKPVHWVLSSTRNQALIILSQHEVNELLPIIRISEKTTLHLYAPRTTKDMRSFSKLNFLAIGKDREGLPFSPDSLLALEIFSGSLYFDTFTDYERARHFFGLVTDKTKDIIPQDSITSEGFVNEEARNRVGWPVPCPFTKSPLPFLKTWYSIRTKGHGFSQSHIGSVIEGRSLTEDRF</sequence>
<evidence type="ECO:0000259" key="7">
    <source>
        <dbReference type="Pfam" id="PF12340"/>
    </source>
</evidence>
<organism evidence="10 11">
    <name type="scientific">Aspergillus cavernicola</name>
    <dbReference type="NCBI Taxonomy" id="176166"/>
    <lineage>
        <taxon>Eukaryota</taxon>
        <taxon>Fungi</taxon>
        <taxon>Dikarya</taxon>
        <taxon>Ascomycota</taxon>
        <taxon>Pezizomycotina</taxon>
        <taxon>Eurotiomycetes</taxon>
        <taxon>Eurotiomycetidae</taxon>
        <taxon>Eurotiales</taxon>
        <taxon>Aspergillaceae</taxon>
        <taxon>Aspergillus</taxon>
        <taxon>Aspergillus subgen. Nidulantes</taxon>
    </lineage>
</organism>
<dbReference type="InterPro" id="IPR051346">
    <property type="entry name" value="OTU_Deubiquitinase"/>
</dbReference>
<dbReference type="Pfam" id="PF20255">
    <property type="entry name" value="DUF6606"/>
    <property type="match status" value="1"/>
</dbReference>
<proteinExistence type="predicted"/>
<evidence type="ECO:0000256" key="5">
    <source>
        <dbReference type="ARBA" id="ARBA00022801"/>
    </source>
</evidence>
<feature type="domain" description="DUF6606" evidence="9">
    <location>
        <begin position="9"/>
        <end position="278"/>
    </location>
</feature>
<comment type="caution">
    <text evidence="10">The sequence shown here is derived from an EMBL/GenBank/DDBJ whole genome shotgun (WGS) entry which is preliminary data.</text>
</comment>
<dbReference type="PANTHER" id="PTHR13367:SF33">
    <property type="entry name" value="P-LOOP CONTAINING NUCLEOSIDE TRIPHOSPHATE HYDROLASE PROTEIN"/>
    <property type="match status" value="1"/>
</dbReference>
<evidence type="ECO:0000256" key="1">
    <source>
        <dbReference type="ARBA" id="ARBA00000707"/>
    </source>
</evidence>
<evidence type="ECO:0000256" key="6">
    <source>
        <dbReference type="ARBA" id="ARBA00022807"/>
    </source>
</evidence>